<proteinExistence type="predicted"/>
<dbReference type="EMBL" id="CM043023">
    <property type="protein sequence ID" value="KAI4455641.1"/>
    <property type="molecule type" value="Genomic_DNA"/>
</dbReference>
<evidence type="ECO:0000313" key="1">
    <source>
        <dbReference type="EMBL" id="KAI4455641.1"/>
    </source>
</evidence>
<sequence length="1048" mass="121369">MNTSVEDLLNEWNLGQFYPIFQEEGITEESFPLIDQETIDILFKKSGPKLLFKKKFEEFKNNLPDSNQEGASTTSTSTVSNSDDSLSDINFIPDDEIKKMINDFKVPQVPCVSKNNNELKRRRVENSLFTGGLEQLIQSEPEGKLILYNKNKLNNTLRQHICKIVVNELIKLNLQNSHFELKAKTFLQAAEEITKVFPGEKVESYYIPYTSPKSGLRQPARGKLWSRYVNVRAALRLTNENTIHHRTNINEDVEVPEEKEEALILLKNGIETPHNVLQLWEETYAIRKIKYKKSTLEEIFRDFPCLNTQNGLNLLESDFNEDYPNRSEIIYVTWQKVAHAIILELKNRNIQIPDSDISSSTQALLLLPTLFSPITIKRDAKNGNWRPTRTEVQESFFINFKSYAELKELVERRRKKLQTYGLPLQPFGAVVGEINAAEEFYVIINDNSYKVDSLIRCFELLFKSIHALNLEYPPESKHVWYFVQEENDISQLNNYVTEFENLFMGVHSEYQRLNFLEKSDCFIKPMQFTIGEQLSNVRMGVNKTKLHVGQVIPIHSVLKKFLELPNVLSEILTYTTNLKSESTIQNIVQTKFWNNKVKECKSNDIVFPLFLYFDEYETGNVLGSHSTIHKMGAVYISLPCIPIVYQSKLENIFLALLFHSRDLKKFGSNMIFSKLVDELNKLFDEGIIVKHLNGTLKIRFLLALVLGDNLGLNTIMGFVESFRANSYCRFCKCRRNETEQLTTENQQLRRDKTNYKNDLKLANPSATGIKEECILNQVRLFHATENFCVDIAHDIFEGIALFDFQELLYQFIIVDKFFTIDILNYQLKYFDYGKQNINKPPLLTLDNVKKKKFNMSCAELKSLALYAGLMFAQFVPRSNPHWDIYITLRKILEIILCTTSDSNTSKTLEVLIIRHHTLYLNLFNNHLKPKHHNLTHYPEIINKVGPIIHLSTLRYESKHRESKLYGNSLASRVNVSRSLAIKHQLKVCNRFINNKGFKNNTEVMQNSTSTQSILSIIPDFENICLTSDVTYQAFKEVSLSKCVTITNI</sequence>
<name>A0ACB9SQF0_HOLOL</name>
<gene>
    <name evidence="1" type="ORF">MML48_9g00001200</name>
</gene>
<dbReference type="Proteomes" id="UP001056778">
    <property type="component" value="Chromosome 9"/>
</dbReference>
<evidence type="ECO:0000313" key="2">
    <source>
        <dbReference type="Proteomes" id="UP001056778"/>
    </source>
</evidence>
<organism evidence="1 2">
    <name type="scientific">Holotrichia oblita</name>
    <name type="common">Chafer beetle</name>
    <dbReference type="NCBI Taxonomy" id="644536"/>
    <lineage>
        <taxon>Eukaryota</taxon>
        <taxon>Metazoa</taxon>
        <taxon>Ecdysozoa</taxon>
        <taxon>Arthropoda</taxon>
        <taxon>Hexapoda</taxon>
        <taxon>Insecta</taxon>
        <taxon>Pterygota</taxon>
        <taxon>Neoptera</taxon>
        <taxon>Endopterygota</taxon>
        <taxon>Coleoptera</taxon>
        <taxon>Polyphaga</taxon>
        <taxon>Scarabaeiformia</taxon>
        <taxon>Scarabaeidae</taxon>
        <taxon>Melolonthinae</taxon>
        <taxon>Holotrichia</taxon>
    </lineage>
</organism>
<keyword evidence="2" id="KW-1185">Reference proteome</keyword>
<protein>
    <submittedName>
        <fullName evidence="1">Uncharacterized protein</fullName>
    </submittedName>
</protein>
<accession>A0ACB9SQF0</accession>
<reference evidence="1" key="1">
    <citation type="submission" date="2022-04" db="EMBL/GenBank/DDBJ databases">
        <title>Chromosome-scale genome assembly of Holotrichia oblita Faldermann.</title>
        <authorList>
            <person name="Rongchong L."/>
        </authorList>
    </citation>
    <scope>NUCLEOTIDE SEQUENCE</scope>
    <source>
        <strain evidence="1">81SQS9</strain>
    </source>
</reference>
<comment type="caution">
    <text evidence="1">The sequence shown here is derived from an EMBL/GenBank/DDBJ whole genome shotgun (WGS) entry which is preliminary data.</text>
</comment>